<feature type="region of interest" description="Disordered" evidence="2">
    <location>
        <begin position="1"/>
        <end position="68"/>
    </location>
</feature>
<evidence type="ECO:0000256" key="1">
    <source>
        <dbReference type="PROSITE-ProRule" id="PRU00047"/>
    </source>
</evidence>
<feature type="compositionally biased region" description="Low complexity" evidence="2">
    <location>
        <begin position="25"/>
        <end position="43"/>
    </location>
</feature>
<accession>A0A1S4CEV2</accession>
<dbReference type="SUPFAM" id="SSF57756">
    <property type="entry name" value="Retrovirus zinc finger-like domains"/>
    <property type="match status" value="1"/>
</dbReference>
<evidence type="ECO:0000256" key="2">
    <source>
        <dbReference type="SAM" id="MobiDB-lite"/>
    </source>
</evidence>
<feature type="region of interest" description="Disordered" evidence="2">
    <location>
        <begin position="129"/>
        <end position="149"/>
    </location>
</feature>
<dbReference type="SMART" id="SM00343">
    <property type="entry name" value="ZnF_C2HC"/>
    <property type="match status" value="1"/>
</dbReference>
<dbReference type="InterPro" id="IPR001878">
    <property type="entry name" value="Znf_CCHC"/>
</dbReference>
<dbReference type="OrthoDB" id="1751882at2759"/>
<feature type="compositionally biased region" description="Low complexity" evidence="2">
    <location>
        <begin position="129"/>
        <end position="143"/>
    </location>
</feature>
<keyword evidence="1" id="KW-0479">Metal-binding</keyword>
<keyword evidence="1" id="KW-0863">Zinc-finger</keyword>
<organism evidence="4">
    <name type="scientific">Nicotiana tabacum</name>
    <name type="common">Common tobacco</name>
    <dbReference type="NCBI Taxonomy" id="4097"/>
    <lineage>
        <taxon>Eukaryota</taxon>
        <taxon>Viridiplantae</taxon>
        <taxon>Streptophyta</taxon>
        <taxon>Embryophyta</taxon>
        <taxon>Tracheophyta</taxon>
        <taxon>Spermatophyta</taxon>
        <taxon>Magnoliopsida</taxon>
        <taxon>eudicotyledons</taxon>
        <taxon>Gunneridae</taxon>
        <taxon>Pentapetalae</taxon>
        <taxon>asterids</taxon>
        <taxon>lamiids</taxon>
        <taxon>Solanales</taxon>
        <taxon>Solanaceae</taxon>
        <taxon>Nicotianoideae</taxon>
        <taxon>Nicotianeae</taxon>
        <taxon>Nicotiana</taxon>
    </lineage>
</organism>
<reference evidence="4" key="1">
    <citation type="submission" date="2025-08" db="UniProtKB">
        <authorList>
            <consortium name="RefSeq"/>
        </authorList>
    </citation>
    <scope>IDENTIFICATION</scope>
</reference>
<keyword evidence="1" id="KW-0862">Zinc</keyword>
<protein>
    <recommendedName>
        <fullName evidence="3">CCHC-type domain-containing protein</fullName>
    </recommendedName>
</protein>
<name>A0A1S4CEV2_TOBAC</name>
<evidence type="ECO:0000259" key="3">
    <source>
        <dbReference type="PROSITE" id="PS50158"/>
    </source>
</evidence>
<dbReference type="GO" id="GO:0003676">
    <property type="term" value="F:nucleic acid binding"/>
    <property type="evidence" value="ECO:0007669"/>
    <property type="project" value="InterPro"/>
</dbReference>
<sequence length="149" mass="15596">MEHQSSSKTRSAGNFGGSSGGSGGRSAFRGASSGPSQSFAQSSMGAQLSGPNQGNMGPHQQGRPDIKFQQRRFPCPKCGRMHFGSCFMDLPICYGCGLRGHIQRDCRSSRRNMGRGVAQLANIVATTSRVPPARGTPAPVGRGAARGRA</sequence>
<proteinExistence type="predicted"/>
<dbReference type="PaxDb" id="4097-A0A1S4CEV2"/>
<dbReference type="InterPro" id="IPR036875">
    <property type="entry name" value="Znf_CCHC_sf"/>
</dbReference>
<dbReference type="PROSITE" id="PS50158">
    <property type="entry name" value="ZF_CCHC"/>
    <property type="match status" value="1"/>
</dbReference>
<feature type="compositionally biased region" description="Gly residues" evidence="2">
    <location>
        <begin position="14"/>
        <end position="24"/>
    </location>
</feature>
<dbReference type="GO" id="GO:0008270">
    <property type="term" value="F:zinc ion binding"/>
    <property type="evidence" value="ECO:0007669"/>
    <property type="project" value="UniProtKB-KW"/>
</dbReference>
<dbReference type="RefSeq" id="XP_016499742.1">
    <property type="nucleotide sequence ID" value="XM_016644256.1"/>
</dbReference>
<gene>
    <name evidence="4" type="primary">LOC107818271</name>
</gene>
<evidence type="ECO:0000313" key="4">
    <source>
        <dbReference type="RefSeq" id="XP_016499742.1"/>
    </source>
</evidence>
<feature type="domain" description="CCHC-type" evidence="3">
    <location>
        <begin position="93"/>
        <end position="108"/>
    </location>
</feature>
<dbReference type="AlphaFoldDB" id="A0A1S4CEV2"/>
<dbReference type="KEGG" id="nta:107818271"/>
<feature type="compositionally biased region" description="Polar residues" evidence="2">
    <location>
        <begin position="44"/>
        <end position="55"/>
    </location>
</feature>